<name>A0A292Q6S7_9PEZI</name>
<dbReference type="EMBL" id="LN890959">
    <property type="protein sequence ID" value="CUS14420.1"/>
    <property type="molecule type" value="Genomic_DNA"/>
</dbReference>
<proteinExistence type="predicted"/>
<protein>
    <submittedName>
        <fullName evidence="1">Uncharacterized protein</fullName>
    </submittedName>
</protein>
<reference evidence="1" key="1">
    <citation type="submission" date="2015-10" db="EMBL/GenBank/DDBJ databases">
        <authorList>
            <person name="Regsiter A."/>
            <person name="william w."/>
        </authorList>
    </citation>
    <scope>NUCLEOTIDE SEQUENCE</scope>
    <source>
        <strain evidence="1">Montdore</strain>
    </source>
</reference>
<feature type="non-terminal residue" evidence="1">
    <location>
        <position position="1"/>
    </location>
</feature>
<organism evidence="1 2">
    <name type="scientific">Tuber aestivum</name>
    <name type="common">summer truffle</name>
    <dbReference type="NCBI Taxonomy" id="59557"/>
    <lineage>
        <taxon>Eukaryota</taxon>
        <taxon>Fungi</taxon>
        <taxon>Dikarya</taxon>
        <taxon>Ascomycota</taxon>
        <taxon>Pezizomycotina</taxon>
        <taxon>Pezizomycetes</taxon>
        <taxon>Pezizales</taxon>
        <taxon>Tuberaceae</taxon>
        <taxon>Tuber</taxon>
    </lineage>
</organism>
<evidence type="ECO:0000313" key="2">
    <source>
        <dbReference type="Proteomes" id="UP001412239"/>
    </source>
</evidence>
<dbReference type="Proteomes" id="UP001412239">
    <property type="component" value="Unassembled WGS sequence"/>
</dbReference>
<evidence type="ECO:0000313" key="1">
    <source>
        <dbReference type="EMBL" id="CUS14420.1"/>
    </source>
</evidence>
<accession>A0A292Q6S7</accession>
<keyword evidence="2" id="KW-1185">Reference proteome</keyword>
<sequence>PVSYPPLCLDSWNGSFLGFCVHLIPPIRALATANTQFSRSITSSPPPIVISPYHSTGSVPQ</sequence>
<dbReference type="AlphaFoldDB" id="A0A292Q6S7"/>
<gene>
    <name evidence="1" type="ORF">GSTUAT00001471001</name>
</gene>